<gene>
    <name evidence="3" type="ORF">JKJ07_47455</name>
</gene>
<dbReference type="EMBL" id="JAENHO010000024">
    <property type="protein sequence ID" value="MBL7261933.1"/>
    <property type="molecule type" value="Genomic_DNA"/>
</dbReference>
<keyword evidence="2" id="KW-1133">Transmembrane helix</keyword>
<feature type="region of interest" description="Disordered" evidence="1">
    <location>
        <begin position="84"/>
        <end position="144"/>
    </location>
</feature>
<sequence length="144" mass="14751">MLIVTDQRRAAVPVAVRHSLIPAQRVLADGESLIDLSVPPPVVARGGRRPAGALIVGAVAVFLAGGVGYAVVADSFLSPPAAGVSLPPEVLSPSRPGVSLRPDPAPEVSSRPDLAPDIPSRPDRAGIPEQAADRVRVRESPAAD</sequence>
<feature type="compositionally biased region" description="Basic and acidic residues" evidence="1">
    <location>
        <begin position="120"/>
        <end position="144"/>
    </location>
</feature>
<accession>A0ABS1W5T4</accession>
<comment type="caution">
    <text evidence="3">The sequence shown here is derived from an EMBL/GenBank/DDBJ whole genome shotgun (WGS) entry which is preliminary data.</text>
</comment>
<organism evidence="3 4">
    <name type="scientific">Paractinoplanes lichenicola</name>
    <dbReference type="NCBI Taxonomy" id="2802976"/>
    <lineage>
        <taxon>Bacteria</taxon>
        <taxon>Bacillati</taxon>
        <taxon>Actinomycetota</taxon>
        <taxon>Actinomycetes</taxon>
        <taxon>Micromonosporales</taxon>
        <taxon>Micromonosporaceae</taxon>
        <taxon>Paractinoplanes</taxon>
    </lineage>
</organism>
<dbReference type="Proteomes" id="UP000598996">
    <property type="component" value="Unassembled WGS sequence"/>
</dbReference>
<protein>
    <submittedName>
        <fullName evidence="3">Uncharacterized protein</fullName>
    </submittedName>
</protein>
<evidence type="ECO:0000256" key="2">
    <source>
        <dbReference type="SAM" id="Phobius"/>
    </source>
</evidence>
<keyword evidence="4" id="KW-1185">Reference proteome</keyword>
<evidence type="ECO:0000313" key="4">
    <source>
        <dbReference type="Proteomes" id="UP000598996"/>
    </source>
</evidence>
<name>A0ABS1W5T4_9ACTN</name>
<feature type="transmembrane region" description="Helical" evidence="2">
    <location>
        <begin position="51"/>
        <end position="72"/>
    </location>
</feature>
<keyword evidence="2" id="KW-0812">Transmembrane</keyword>
<dbReference type="RefSeq" id="WP_203078490.1">
    <property type="nucleotide sequence ID" value="NZ_JAENHO010000024.1"/>
</dbReference>
<reference evidence="3 4" key="1">
    <citation type="submission" date="2021-01" db="EMBL/GenBank/DDBJ databases">
        <title>Actinoplanes sp. nov. LDG1-01 isolated from lichen.</title>
        <authorList>
            <person name="Saeng-In P."/>
            <person name="Phongsopitanun W."/>
            <person name="Kanchanasin P."/>
            <person name="Yuki M."/>
            <person name="Kudo T."/>
            <person name="Ohkuma M."/>
            <person name="Tanasupawat S."/>
        </authorList>
    </citation>
    <scope>NUCLEOTIDE SEQUENCE [LARGE SCALE GENOMIC DNA]</scope>
    <source>
        <strain evidence="3 4">LDG1-01</strain>
    </source>
</reference>
<evidence type="ECO:0000313" key="3">
    <source>
        <dbReference type="EMBL" id="MBL7261933.1"/>
    </source>
</evidence>
<evidence type="ECO:0000256" key="1">
    <source>
        <dbReference type="SAM" id="MobiDB-lite"/>
    </source>
</evidence>
<proteinExistence type="predicted"/>
<keyword evidence="2" id="KW-0472">Membrane</keyword>